<dbReference type="EMBL" id="CP014323">
    <property type="protein sequence ID" value="AMJ97440.1"/>
    <property type="molecule type" value="Genomic_DNA"/>
</dbReference>
<reference evidence="1 2" key="1">
    <citation type="submission" date="2015-12" db="EMBL/GenBank/DDBJ databases">
        <authorList>
            <person name="Shamseldin A."/>
            <person name="Moawad H."/>
            <person name="Abd El-Rahim W.M."/>
            <person name="Sadowsky M.J."/>
        </authorList>
    </citation>
    <scope>NUCLEOTIDE SEQUENCE [LARGE SCALE GENOMIC DNA]</scope>
    <source>
        <strain evidence="1 2">D7</strain>
    </source>
</reference>
<dbReference type="AlphaFoldDB" id="A0A126PXB1"/>
<name>A0A126PXB1_ALTMA</name>
<sequence length="63" mass="7466">MSNSLLSDELLKIDNQLRLLADEKESFLRQALNSLFIKVFFICQNLQKLLINNFKTWVYVVFV</sequence>
<dbReference type="Proteomes" id="UP000063991">
    <property type="component" value="Chromosome"/>
</dbReference>
<organism evidence="1 2">
    <name type="scientific">Alteromonas macleodii</name>
    <name type="common">Pseudoalteromonas macleodii</name>
    <dbReference type="NCBI Taxonomy" id="28108"/>
    <lineage>
        <taxon>Bacteria</taxon>
        <taxon>Pseudomonadati</taxon>
        <taxon>Pseudomonadota</taxon>
        <taxon>Gammaproteobacteria</taxon>
        <taxon>Alteromonadales</taxon>
        <taxon>Alteromonadaceae</taxon>
        <taxon>Alteromonas/Salinimonas group</taxon>
        <taxon>Alteromonas</taxon>
    </lineage>
</organism>
<protein>
    <submittedName>
        <fullName evidence="1">Uncharacterized protein</fullName>
    </submittedName>
</protein>
<evidence type="ECO:0000313" key="1">
    <source>
        <dbReference type="EMBL" id="AMJ97440.1"/>
    </source>
</evidence>
<evidence type="ECO:0000313" key="2">
    <source>
        <dbReference type="Proteomes" id="UP000063991"/>
    </source>
</evidence>
<accession>A0A126PXB1</accession>
<proteinExistence type="predicted"/>
<gene>
    <name evidence="1" type="ORF">AVL55_04255</name>
</gene>